<gene>
    <name evidence="2" type="ORF">J2S15_000746</name>
</gene>
<reference evidence="2 3" key="1">
    <citation type="submission" date="2023-07" db="EMBL/GenBank/DDBJ databases">
        <title>Genomic Encyclopedia of Type Strains, Phase IV (KMG-IV): sequencing the most valuable type-strain genomes for metagenomic binning, comparative biology and taxonomic classification.</title>
        <authorList>
            <person name="Goeker M."/>
        </authorList>
    </citation>
    <scope>NUCLEOTIDE SEQUENCE [LARGE SCALE GENOMIC DNA]</scope>
    <source>
        <strain evidence="2 3">DSM 16784</strain>
    </source>
</reference>
<dbReference type="SUPFAM" id="SSF52317">
    <property type="entry name" value="Class I glutamine amidotransferase-like"/>
    <property type="match status" value="1"/>
</dbReference>
<evidence type="ECO:0000313" key="2">
    <source>
        <dbReference type="EMBL" id="MDQ0360015.1"/>
    </source>
</evidence>
<protein>
    <submittedName>
        <fullName evidence="2">Intracellular protease/amidase</fullName>
    </submittedName>
</protein>
<dbReference type="GO" id="GO:0006508">
    <property type="term" value="P:proteolysis"/>
    <property type="evidence" value="ECO:0007669"/>
    <property type="project" value="UniProtKB-KW"/>
</dbReference>
<dbReference type="InterPro" id="IPR029062">
    <property type="entry name" value="Class_I_gatase-like"/>
</dbReference>
<sequence length="193" mass="22357">MKKVAVVIYEGFCMFEFSIALEMLALQKVPTHFFGAEKKPYRSEEGLLSIPDYTLDELNVDEYDALVLTGAMDEEFPIIRNQRMMEIVRQFDEKKKIIAAISIAPIILIRAGIMQHRQYMAGINKLDLIEEGFTMDEMQGMIQWSDCVDKFDDMKFLKDDHILTSVAYGFREWAMELGIMLDIPIYPKTYGLD</sequence>
<evidence type="ECO:0000313" key="3">
    <source>
        <dbReference type="Proteomes" id="UP001230220"/>
    </source>
</evidence>
<dbReference type="Pfam" id="PF01965">
    <property type="entry name" value="DJ-1_PfpI"/>
    <property type="match status" value="1"/>
</dbReference>
<dbReference type="Gene3D" id="3.40.50.880">
    <property type="match status" value="1"/>
</dbReference>
<keyword evidence="2" id="KW-0378">Hydrolase</keyword>
<keyword evidence="2" id="KW-0645">Protease</keyword>
<dbReference type="Proteomes" id="UP001230220">
    <property type="component" value="Unassembled WGS sequence"/>
</dbReference>
<dbReference type="EMBL" id="JAUSUR010000001">
    <property type="protein sequence ID" value="MDQ0360015.1"/>
    <property type="molecule type" value="Genomic_DNA"/>
</dbReference>
<evidence type="ECO:0000259" key="1">
    <source>
        <dbReference type="Pfam" id="PF01965"/>
    </source>
</evidence>
<feature type="domain" description="DJ-1/PfpI" evidence="1">
    <location>
        <begin position="2"/>
        <end position="167"/>
    </location>
</feature>
<dbReference type="PANTHER" id="PTHR48094">
    <property type="entry name" value="PROTEIN/NUCLEIC ACID DEGLYCASE DJ-1-RELATED"/>
    <property type="match status" value="1"/>
</dbReference>
<proteinExistence type="predicted"/>
<keyword evidence="3" id="KW-1185">Reference proteome</keyword>
<organism evidence="2 3">
    <name type="scientific">Breznakia pachnodae</name>
    <dbReference type="NCBI Taxonomy" id="265178"/>
    <lineage>
        <taxon>Bacteria</taxon>
        <taxon>Bacillati</taxon>
        <taxon>Bacillota</taxon>
        <taxon>Erysipelotrichia</taxon>
        <taxon>Erysipelotrichales</taxon>
        <taxon>Erysipelotrichaceae</taxon>
        <taxon>Breznakia</taxon>
    </lineage>
</organism>
<comment type="caution">
    <text evidence="2">The sequence shown here is derived from an EMBL/GenBank/DDBJ whole genome shotgun (WGS) entry which is preliminary data.</text>
</comment>
<dbReference type="PANTHER" id="PTHR48094:SF12">
    <property type="entry name" value="PARKINSON DISEASE PROTEIN 7 HOMOLOG"/>
    <property type="match status" value="1"/>
</dbReference>
<dbReference type="InterPro" id="IPR002818">
    <property type="entry name" value="DJ-1/PfpI"/>
</dbReference>
<accession>A0ABU0DZP8</accession>
<dbReference type="InterPro" id="IPR050325">
    <property type="entry name" value="Prot/Nucl_acid_deglycase"/>
</dbReference>
<dbReference type="GO" id="GO:0008233">
    <property type="term" value="F:peptidase activity"/>
    <property type="evidence" value="ECO:0007669"/>
    <property type="project" value="UniProtKB-KW"/>
</dbReference>
<name>A0ABU0DZP8_9FIRM</name>
<dbReference type="RefSeq" id="WP_307405588.1">
    <property type="nucleotide sequence ID" value="NZ_JAUSUR010000001.1"/>
</dbReference>